<evidence type="ECO:0000256" key="2">
    <source>
        <dbReference type="ARBA" id="ARBA00024446"/>
    </source>
</evidence>
<reference evidence="4" key="1">
    <citation type="submission" date="2023-09" db="EMBL/GenBank/DDBJ databases">
        <title>Marinobacter sediminicola sp. nov. and Marinobacter maritimum sp. nov., isolated from marine sediment.</title>
        <authorList>
            <person name="An J."/>
        </authorList>
    </citation>
    <scope>NUCLEOTIDE SEQUENCE</scope>
    <source>
        <strain evidence="4">F60267</strain>
    </source>
</reference>
<dbReference type="InterPro" id="IPR044870">
    <property type="entry name" value="BMC_CP"/>
</dbReference>
<evidence type="ECO:0000313" key="4">
    <source>
        <dbReference type="EMBL" id="MDS1309864.1"/>
    </source>
</evidence>
<evidence type="ECO:0000259" key="3">
    <source>
        <dbReference type="PROSITE" id="PS51931"/>
    </source>
</evidence>
<dbReference type="SUPFAM" id="SSF143414">
    <property type="entry name" value="CcmK-like"/>
    <property type="match status" value="1"/>
</dbReference>
<feature type="domain" description="BMC circularly permuted" evidence="3">
    <location>
        <begin position="14"/>
        <end position="112"/>
    </location>
</feature>
<name>A0ABU2HFK6_9GAMM</name>
<accession>A0ABU2HFK6</accession>
<dbReference type="PROSITE" id="PS51931">
    <property type="entry name" value="BMC_CP"/>
    <property type="match status" value="1"/>
</dbReference>
<proteinExistence type="predicted"/>
<dbReference type="RefSeq" id="WP_310965953.1">
    <property type="nucleotide sequence ID" value="NZ_JAVMBO010000007.1"/>
</dbReference>
<dbReference type="InterPro" id="IPR000249">
    <property type="entry name" value="BMC_dom"/>
</dbReference>
<dbReference type="SMART" id="SM00877">
    <property type="entry name" value="BMC"/>
    <property type="match status" value="1"/>
</dbReference>
<keyword evidence="5" id="KW-1185">Reference proteome</keyword>
<dbReference type="InterPro" id="IPR037233">
    <property type="entry name" value="CcmK-like_sf"/>
</dbReference>
<organism evidence="4 5">
    <name type="scientific">Marinobacter xiaoshiensis</name>
    <dbReference type="NCBI Taxonomy" id="3073652"/>
    <lineage>
        <taxon>Bacteria</taxon>
        <taxon>Pseudomonadati</taxon>
        <taxon>Pseudomonadota</taxon>
        <taxon>Gammaproteobacteria</taxon>
        <taxon>Pseudomonadales</taxon>
        <taxon>Marinobacteraceae</taxon>
        <taxon>Marinobacter</taxon>
    </lineage>
</organism>
<evidence type="ECO:0000256" key="1">
    <source>
        <dbReference type="ARBA" id="ARBA00024322"/>
    </source>
</evidence>
<dbReference type="Proteomes" id="UP001267407">
    <property type="component" value="Unassembled WGS sequence"/>
</dbReference>
<dbReference type="Pfam" id="PF00936">
    <property type="entry name" value="BMC"/>
    <property type="match status" value="1"/>
</dbReference>
<dbReference type="PANTHER" id="PTHR40449">
    <property type="entry name" value="ETHANOLAMINE UTILIZATION PROTEIN EUTS"/>
    <property type="match status" value="1"/>
</dbReference>
<dbReference type="Gene3D" id="3.30.70.1710">
    <property type="match status" value="1"/>
</dbReference>
<evidence type="ECO:0000313" key="5">
    <source>
        <dbReference type="Proteomes" id="UP001267407"/>
    </source>
</evidence>
<dbReference type="InterPro" id="IPR009307">
    <property type="entry name" value="EutS/PduU/CutR"/>
</dbReference>
<protein>
    <submittedName>
        <fullName evidence="4">Ethanolamine utilization microcompartment protein EutS</fullName>
    </submittedName>
</protein>
<dbReference type="EMBL" id="JAVMBO010000007">
    <property type="protein sequence ID" value="MDS1309864.1"/>
    <property type="molecule type" value="Genomic_DNA"/>
</dbReference>
<sequence length="120" mass="12485">MSASNSGGTSDIERIIQEYVPGKQVTLAHLLANPTEELCHKVGVEHAEAIGILTLTPGETAIIAGDVATKFASVKIGFLDRFSGALVLTGSIGSVEEALGSILSTLELSLGYRVCQATRT</sequence>
<dbReference type="PANTHER" id="PTHR40449:SF2">
    <property type="entry name" value="BACTERIAL MICROCOMPARTMENT SHELL PROTEIN EUTS"/>
    <property type="match status" value="1"/>
</dbReference>
<comment type="caution">
    <text evidence="4">The sequence shown here is derived from an EMBL/GenBank/DDBJ whole genome shotgun (WGS) entry which is preliminary data.</text>
</comment>
<keyword evidence="2" id="KW-1283">Bacterial microcompartment</keyword>
<dbReference type="NCBIfam" id="NF012012">
    <property type="entry name" value="PRK15468.1"/>
    <property type="match status" value="1"/>
</dbReference>
<comment type="subcellular location">
    <subcellularLocation>
        <location evidence="1">Bacterial microcompartment</location>
    </subcellularLocation>
</comment>
<gene>
    <name evidence="4" type="primary">eutS</name>
    <name evidence="4" type="ORF">RKA07_07045</name>
</gene>
<dbReference type="PIRSF" id="PIRSF012296">
    <property type="entry name" value="EutS_PduU"/>
    <property type="match status" value="1"/>
</dbReference>